<keyword evidence="3" id="KW-0963">Cytoplasm</keyword>
<comment type="similarity">
    <text evidence="3">Belongs to the Maf family.</text>
</comment>
<dbReference type="AlphaFoldDB" id="A0A1R4JBL1"/>
<dbReference type="InterPro" id="IPR003697">
    <property type="entry name" value="Maf-like"/>
</dbReference>
<evidence type="ECO:0000313" key="5">
    <source>
        <dbReference type="Proteomes" id="UP000188342"/>
    </source>
</evidence>
<comment type="catalytic activity">
    <reaction evidence="3">
        <text>a 2'-deoxyribonucleoside 5'-triphosphate + H2O = a 2'-deoxyribonucleoside 5'-phosphate + diphosphate + H(+)</text>
        <dbReference type="Rhea" id="RHEA:44644"/>
        <dbReference type="ChEBI" id="CHEBI:15377"/>
        <dbReference type="ChEBI" id="CHEBI:15378"/>
        <dbReference type="ChEBI" id="CHEBI:33019"/>
        <dbReference type="ChEBI" id="CHEBI:61560"/>
        <dbReference type="ChEBI" id="CHEBI:65317"/>
        <dbReference type="EC" id="3.6.1.9"/>
    </reaction>
</comment>
<dbReference type="Pfam" id="PF02545">
    <property type="entry name" value="Maf"/>
    <property type="match status" value="1"/>
</dbReference>
<dbReference type="SUPFAM" id="SSF52972">
    <property type="entry name" value="ITPase-like"/>
    <property type="match status" value="1"/>
</dbReference>
<dbReference type="GO" id="GO:0005737">
    <property type="term" value="C:cytoplasm"/>
    <property type="evidence" value="ECO:0007669"/>
    <property type="project" value="UniProtKB-SubCell"/>
</dbReference>
<dbReference type="PIRSF" id="PIRSF006305">
    <property type="entry name" value="Maf"/>
    <property type="match status" value="1"/>
</dbReference>
<dbReference type="CDD" id="cd00555">
    <property type="entry name" value="Maf"/>
    <property type="match status" value="1"/>
</dbReference>
<gene>
    <name evidence="4" type="ORF">FM114_06600</name>
</gene>
<keyword evidence="5" id="KW-1185">Reference proteome</keyword>
<dbReference type="PANTHER" id="PTHR43213">
    <property type="entry name" value="BIFUNCTIONAL DTTP/UTP PYROPHOSPHATASE/METHYLTRANSFERASE PROTEIN-RELATED"/>
    <property type="match status" value="1"/>
</dbReference>
<feature type="active site" description="Proton acceptor" evidence="3">
    <location>
        <position position="71"/>
    </location>
</feature>
<comment type="caution">
    <text evidence="3">Lacks conserved residue(s) required for the propagation of feature annotation.</text>
</comment>
<evidence type="ECO:0000256" key="3">
    <source>
        <dbReference type="HAMAP-Rule" id="MF_00528"/>
    </source>
</evidence>
<reference evidence="4 5" key="1">
    <citation type="submission" date="2017-02" db="EMBL/GenBank/DDBJ databases">
        <authorList>
            <person name="Peterson S.W."/>
        </authorList>
    </citation>
    <scope>NUCLEOTIDE SEQUENCE [LARGE SCALE GENOMIC DNA]</scope>
    <source>
        <strain evidence="4 5">LSP_Lj1</strain>
    </source>
</reference>
<dbReference type="EMBL" id="FUKQ01000025">
    <property type="protein sequence ID" value="SJN29369.1"/>
    <property type="molecule type" value="Genomic_DNA"/>
</dbReference>
<keyword evidence="2 3" id="KW-0378">Hydrolase</keyword>
<organism evidence="4 5">
    <name type="scientific">Luteococcus japonicus LSP_Lj1</name>
    <dbReference type="NCBI Taxonomy" id="1255658"/>
    <lineage>
        <taxon>Bacteria</taxon>
        <taxon>Bacillati</taxon>
        <taxon>Actinomycetota</taxon>
        <taxon>Actinomycetes</taxon>
        <taxon>Propionibacteriales</taxon>
        <taxon>Propionibacteriaceae</taxon>
        <taxon>Luteococcus</taxon>
    </lineage>
</organism>
<dbReference type="RefSeq" id="WP_094764385.1">
    <property type="nucleotide sequence ID" value="NZ_FUKQ01000025.1"/>
</dbReference>
<comment type="function">
    <text evidence="3">Nucleoside triphosphate pyrophosphatase. May have a dual role in cell division arrest and in preventing the incorporation of modified nucleotides into cellular nucleic acids.</text>
</comment>
<evidence type="ECO:0000256" key="2">
    <source>
        <dbReference type="ARBA" id="ARBA00022801"/>
    </source>
</evidence>
<keyword evidence="3" id="KW-0546">Nucleotide metabolism</keyword>
<dbReference type="GO" id="GO:0047429">
    <property type="term" value="F:nucleoside triphosphate diphosphatase activity"/>
    <property type="evidence" value="ECO:0007669"/>
    <property type="project" value="UniProtKB-EC"/>
</dbReference>
<dbReference type="InterPro" id="IPR029001">
    <property type="entry name" value="ITPase-like_fam"/>
</dbReference>
<name>A0A1R4JBL1_9ACTN</name>
<dbReference type="OrthoDB" id="3527985at2"/>
<dbReference type="Gene3D" id="3.90.950.10">
    <property type="match status" value="1"/>
</dbReference>
<comment type="cofactor">
    <cofactor evidence="1 3">
        <name>a divalent metal cation</name>
        <dbReference type="ChEBI" id="CHEBI:60240"/>
    </cofactor>
</comment>
<protein>
    <recommendedName>
        <fullName evidence="3">Nucleoside triphosphate pyrophosphatase</fullName>
        <ecNumber evidence="3">3.6.1.9</ecNumber>
    </recommendedName>
    <alternativeName>
        <fullName evidence="3">Nucleotide pyrophosphatase</fullName>
        <shortName evidence="3">Nucleotide PPase</shortName>
    </alternativeName>
</protein>
<dbReference type="STRING" id="1255658.FM114_06600"/>
<proteinExistence type="inferred from homology"/>
<sequence length="200" mass="21226">MRFILASSSPARLKTLAGAGIAAEVIRPDLDESTVTAPSPAQLTAELARLKAACVVDALAAERGYALVACDSMLELDGRAWGRPSSPEEAVARWQAMRGRTAKLHTGHHVVVADERGVREVNRVGTTGVTFADLADDEIEAYVATGEPVRVAGAFAIDGLGGPFVTGITGDYHNVVGISLPLVRQMLLDLGVEWHTLWDQ</sequence>
<comment type="subcellular location">
    <subcellularLocation>
        <location evidence="3">Cytoplasm</location>
    </subcellularLocation>
</comment>
<comment type="catalytic activity">
    <reaction evidence="3">
        <text>a ribonucleoside 5'-triphosphate + H2O = a ribonucleoside 5'-phosphate + diphosphate + H(+)</text>
        <dbReference type="Rhea" id="RHEA:23996"/>
        <dbReference type="ChEBI" id="CHEBI:15377"/>
        <dbReference type="ChEBI" id="CHEBI:15378"/>
        <dbReference type="ChEBI" id="CHEBI:33019"/>
        <dbReference type="ChEBI" id="CHEBI:58043"/>
        <dbReference type="ChEBI" id="CHEBI:61557"/>
        <dbReference type="EC" id="3.6.1.9"/>
    </reaction>
</comment>
<dbReference type="PANTHER" id="PTHR43213:SF5">
    <property type="entry name" value="BIFUNCTIONAL DTTP_UTP PYROPHOSPHATASE_METHYLTRANSFERASE PROTEIN-RELATED"/>
    <property type="match status" value="1"/>
</dbReference>
<dbReference type="NCBIfam" id="TIGR00172">
    <property type="entry name" value="maf"/>
    <property type="match status" value="1"/>
</dbReference>
<accession>A0A1R4JBL1</accession>
<evidence type="ECO:0000256" key="1">
    <source>
        <dbReference type="ARBA" id="ARBA00001968"/>
    </source>
</evidence>
<dbReference type="GO" id="GO:0009117">
    <property type="term" value="P:nucleotide metabolic process"/>
    <property type="evidence" value="ECO:0007669"/>
    <property type="project" value="UniProtKB-KW"/>
</dbReference>
<dbReference type="HAMAP" id="MF_00528">
    <property type="entry name" value="Maf"/>
    <property type="match status" value="1"/>
</dbReference>
<evidence type="ECO:0000313" key="4">
    <source>
        <dbReference type="EMBL" id="SJN29369.1"/>
    </source>
</evidence>
<dbReference type="EC" id="3.6.1.9" evidence="3"/>
<dbReference type="Proteomes" id="UP000188342">
    <property type="component" value="Unassembled WGS sequence"/>
</dbReference>